<dbReference type="InterPro" id="IPR029058">
    <property type="entry name" value="AB_hydrolase_fold"/>
</dbReference>
<gene>
    <name evidence="6" type="primary">ptpA_3</name>
    <name evidence="6" type="ORF">KOR34_52720</name>
</gene>
<feature type="domain" description="Peptidase S9 prolyl oligopeptidase catalytic" evidence="3">
    <location>
        <begin position="641"/>
        <end position="832"/>
    </location>
</feature>
<feature type="chain" id="PRO_5022892486" evidence="2">
    <location>
        <begin position="26"/>
        <end position="841"/>
    </location>
</feature>
<dbReference type="Gene3D" id="2.60.40.780">
    <property type="entry name" value="von Hippel-Lindau disease tumour suppressor, beta domain"/>
    <property type="match status" value="1"/>
</dbReference>
<feature type="domain" description="von Hippel-Lindau disease tumour suppressor beta" evidence="5">
    <location>
        <begin position="171"/>
        <end position="222"/>
    </location>
</feature>
<dbReference type="InterPro" id="IPR002469">
    <property type="entry name" value="Peptidase_S9B_N"/>
</dbReference>
<feature type="signal peptide" evidence="2">
    <location>
        <begin position="1"/>
        <end position="25"/>
    </location>
</feature>
<dbReference type="AlphaFoldDB" id="A0A5C5UU75"/>
<dbReference type="EC" id="3.4.14.12" evidence="6"/>
<dbReference type="InterPro" id="IPR037140">
    <property type="entry name" value="VHL_beta_dom_sf"/>
</dbReference>
<evidence type="ECO:0000259" key="5">
    <source>
        <dbReference type="Pfam" id="PF01847"/>
    </source>
</evidence>
<dbReference type="Pfam" id="PF00930">
    <property type="entry name" value="DPPIV_N"/>
    <property type="match status" value="1"/>
</dbReference>
<organism evidence="6 7">
    <name type="scientific">Posidoniimonas corsicana</name>
    <dbReference type="NCBI Taxonomy" id="1938618"/>
    <lineage>
        <taxon>Bacteria</taxon>
        <taxon>Pseudomonadati</taxon>
        <taxon>Planctomycetota</taxon>
        <taxon>Planctomycetia</taxon>
        <taxon>Pirellulales</taxon>
        <taxon>Lacipirellulaceae</taxon>
        <taxon>Posidoniimonas</taxon>
    </lineage>
</organism>
<protein>
    <submittedName>
        <fullName evidence="6">Prolyl tripeptidyl peptidase</fullName>
        <ecNumber evidence="6">3.4.14.12</ecNumber>
    </submittedName>
</protein>
<dbReference type="Proteomes" id="UP000316714">
    <property type="component" value="Unassembled WGS sequence"/>
</dbReference>
<dbReference type="SUPFAM" id="SSF82171">
    <property type="entry name" value="DPP6 N-terminal domain-like"/>
    <property type="match status" value="1"/>
</dbReference>
<evidence type="ECO:0000256" key="2">
    <source>
        <dbReference type="SAM" id="SignalP"/>
    </source>
</evidence>
<keyword evidence="7" id="KW-1185">Reference proteome</keyword>
<dbReference type="InterPro" id="IPR050278">
    <property type="entry name" value="Serine_Prot_S9B/DPPIV"/>
</dbReference>
<dbReference type="PANTHER" id="PTHR11731:SF118">
    <property type="entry name" value="BLR1971 PROTEIN"/>
    <property type="match status" value="1"/>
</dbReference>
<evidence type="ECO:0000259" key="3">
    <source>
        <dbReference type="Pfam" id="PF00326"/>
    </source>
</evidence>
<dbReference type="GO" id="GO:0008236">
    <property type="term" value="F:serine-type peptidase activity"/>
    <property type="evidence" value="ECO:0007669"/>
    <property type="project" value="InterPro"/>
</dbReference>
<dbReference type="InterPro" id="IPR024053">
    <property type="entry name" value="VHL_beta_dom"/>
</dbReference>
<feature type="domain" description="Dipeptidylpeptidase IV N-terminal" evidence="4">
    <location>
        <begin position="265"/>
        <end position="555"/>
    </location>
</feature>
<dbReference type="Pfam" id="PF00326">
    <property type="entry name" value="Peptidase_S9"/>
    <property type="match status" value="1"/>
</dbReference>
<reference evidence="6 7" key="1">
    <citation type="submission" date="2019-02" db="EMBL/GenBank/DDBJ databases">
        <title>Deep-cultivation of Planctomycetes and their phenomic and genomic characterization uncovers novel biology.</title>
        <authorList>
            <person name="Wiegand S."/>
            <person name="Jogler M."/>
            <person name="Boedeker C."/>
            <person name="Pinto D."/>
            <person name="Vollmers J."/>
            <person name="Rivas-Marin E."/>
            <person name="Kohn T."/>
            <person name="Peeters S.H."/>
            <person name="Heuer A."/>
            <person name="Rast P."/>
            <person name="Oberbeckmann S."/>
            <person name="Bunk B."/>
            <person name="Jeske O."/>
            <person name="Meyerdierks A."/>
            <person name="Storesund J.E."/>
            <person name="Kallscheuer N."/>
            <person name="Luecker S."/>
            <person name="Lage O.M."/>
            <person name="Pohl T."/>
            <person name="Merkel B.J."/>
            <person name="Hornburger P."/>
            <person name="Mueller R.-W."/>
            <person name="Bruemmer F."/>
            <person name="Labrenz M."/>
            <person name="Spormann A.M."/>
            <person name="Op Den Camp H."/>
            <person name="Overmann J."/>
            <person name="Amann R."/>
            <person name="Jetten M.S.M."/>
            <person name="Mascher T."/>
            <person name="Medema M.H."/>
            <person name="Devos D.P."/>
            <person name="Kaster A.-K."/>
            <person name="Ovreas L."/>
            <person name="Rohde M."/>
            <person name="Galperin M.Y."/>
            <person name="Jogler C."/>
        </authorList>
    </citation>
    <scope>NUCLEOTIDE SEQUENCE [LARGE SCALE GENOMIC DNA]</scope>
    <source>
        <strain evidence="6 7">KOR34</strain>
    </source>
</reference>
<sequence precursor="true">MPRPLAAWLLIAAVTAVPTARPCHAQGTQADYDRADALASKVRGKVTRMDVRPNWLEGGSRFWYRVDLGDDRAQFILVDAEAGSRAPAFDQDRLAAALFARTGQRHDADQLPFRTIDFPADGVLGFSLDGKGWRCDLETYNLTEASADDAPEKSTVRVLGGIRPERGTGEETQITFINRTEKPITLAWVSSGSRREYATLEPGKSHVQHTYDGHVWVAEDDDGETVGVYQAVSPPGAAVVDGSWEPRDRRRRGRGRQGDGQRDRGAASPDGRWRAEIQDDNVVLIDLESDERRQLTDDGTPDDAYRSRFFWSPDSAKLIVLREQPGQDREISFVESTPDDQLQPKLHTFEYVKPGDRLAKTRPCLFHIEDKEQVEVSDELFDNPWSIERFAWEEDSSRFTFLYNQRGHQVLRVVAIEAESGEATPLIDEQAETFLCYSSKLYLHRVADKPEWLWMSERDGWCHLYLVDEQGSVRPITSGEWAVRGVDRVDDEKRQVWFHAGGYDSDQDPYHVHHFRINYDGSGLVRLTEGDGTHDLTYSPDGRYYLDRYSRVDLAPVTELRRSDDGKLVCELERADWSDLLAAGWQPPLRFTAKGRDGQTDIYGIIHRPTNFDPEKEYPVIEAIYAGPHSAHVPKRFAPYHRAQAMAELGFILVQIDGMGTSHRSKAFHDVCWKNLGDAGFPDRVKWIKAAAQRYPWMDADRVGIYGGSAGGQNAMGALIFHGDFYDAAAADCGCHDNRMDKIWWNEQWMGWPVGPHYEAASNAAQAHRMQGHLLLTVGELDRNVDPASTMQVVDALIKADKDYELIVFPGGGHGAGGSRYGQRRMRDFFVRHLWDLEPRR</sequence>
<feature type="region of interest" description="Disordered" evidence="1">
    <location>
        <begin position="232"/>
        <end position="275"/>
    </location>
</feature>
<dbReference type="Gene3D" id="3.40.50.1820">
    <property type="entry name" value="alpha/beta hydrolase"/>
    <property type="match status" value="1"/>
</dbReference>
<evidence type="ECO:0000256" key="1">
    <source>
        <dbReference type="SAM" id="MobiDB-lite"/>
    </source>
</evidence>
<feature type="compositionally biased region" description="Basic and acidic residues" evidence="1">
    <location>
        <begin position="256"/>
        <end position="275"/>
    </location>
</feature>
<comment type="caution">
    <text evidence="6">The sequence shown here is derived from an EMBL/GenBank/DDBJ whole genome shotgun (WGS) entry which is preliminary data.</text>
</comment>
<keyword evidence="6" id="KW-0378">Hydrolase</keyword>
<keyword evidence="2" id="KW-0732">Signal</keyword>
<dbReference type="Gene3D" id="2.140.10.30">
    <property type="entry name" value="Dipeptidylpeptidase IV, N-terminal domain"/>
    <property type="match status" value="1"/>
</dbReference>
<dbReference type="RefSeq" id="WP_197531758.1">
    <property type="nucleotide sequence ID" value="NZ_SIHJ01000010.1"/>
</dbReference>
<dbReference type="EMBL" id="SIHJ01000010">
    <property type="protein sequence ID" value="TWT29217.1"/>
    <property type="molecule type" value="Genomic_DNA"/>
</dbReference>
<dbReference type="PANTHER" id="PTHR11731">
    <property type="entry name" value="PROTEASE FAMILY S9B,C DIPEPTIDYL-PEPTIDASE IV-RELATED"/>
    <property type="match status" value="1"/>
</dbReference>
<dbReference type="GO" id="GO:0006508">
    <property type="term" value="P:proteolysis"/>
    <property type="evidence" value="ECO:0007669"/>
    <property type="project" value="InterPro"/>
</dbReference>
<name>A0A5C5UU75_9BACT</name>
<evidence type="ECO:0000259" key="4">
    <source>
        <dbReference type="Pfam" id="PF00930"/>
    </source>
</evidence>
<proteinExistence type="predicted"/>
<dbReference type="SUPFAM" id="SSF53474">
    <property type="entry name" value="alpha/beta-Hydrolases"/>
    <property type="match status" value="1"/>
</dbReference>
<evidence type="ECO:0000313" key="6">
    <source>
        <dbReference type="EMBL" id="TWT29217.1"/>
    </source>
</evidence>
<accession>A0A5C5UU75</accession>
<evidence type="ECO:0000313" key="7">
    <source>
        <dbReference type="Proteomes" id="UP000316714"/>
    </source>
</evidence>
<dbReference type="Pfam" id="PF01847">
    <property type="entry name" value="VHL"/>
    <property type="match status" value="1"/>
</dbReference>
<dbReference type="InterPro" id="IPR001375">
    <property type="entry name" value="Peptidase_S9_cat"/>
</dbReference>